<name>A0A210QUH7_MIZYE</name>
<feature type="binding site" evidence="3">
    <location>
        <position position="224"/>
    </location>
    <ligand>
        <name>Zn(2+)</name>
        <dbReference type="ChEBI" id="CHEBI:29105"/>
    </ligand>
</feature>
<feature type="active site" description="Proton acceptor" evidence="3">
    <location>
        <position position="213"/>
    </location>
</feature>
<dbReference type="PROSITE" id="PS50305">
    <property type="entry name" value="SIRTUIN"/>
    <property type="match status" value="1"/>
</dbReference>
<gene>
    <name evidence="6" type="ORF">KP79_PYT18523</name>
</gene>
<feature type="region of interest" description="Disordered" evidence="4">
    <location>
        <begin position="381"/>
        <end position="492"/>
    </location>
</feature>
<dbReference type="InterPro" id="IPR003000">
    <property type="entry name" value="Sirtuin"/>
</dbReference>
<dbReference type="GO" id="GO:0070403">
    <property type="term" value="F:NAD+ binding"/>
    <property type="evidence" value="ECO:0007669"/>
    <property type="project" value="InterPro"/>
</dbReference>
<feature type="region of interest" description="Disordered" evidence="4">
    <location>
        <begin position="1"/>
        <end position="54"/>
    </location>
</feature>
<keyword evidence="1" id="KW-0808">Transferase</keyword>
<feature type="compositionally biased region" description="Polar residues" evidence="4">
    <location>
        <begin position="529"/>
        <end position="539"/>
    </location>
</feature>
<dbReference type="PANTHER" id="PTHR11085">
    <property type="entry name" value="NAD-DEPENDENT PROTEIN DEACYLASE SIRTUIN-5, MITOCHONDRIAL-RELATED"/>
    <property type="match status" value="1"/>
</dbReference>
<dbReference type="GO" id="GO:0046872">
    <property type="term" value="F:metal ion binding"/>
    <property type="evidence" value="ECO:0007669"/>
    <property type="project" value="UniProtKB-KW"/>
</dbReference>
<evidence type="ECO:0000313" key="6">
    <source>
        <dbReference type="EMBL" id="OWF52356.1"/>
    </source>
</evidence>
<dbReference type="GO" id="GO:0005634">
    <property type="term" value="C:nucleus"/>
    <property type="evidence" value="ECO:0007669"/>
    <property type="project" value="TreeGrafter"/>
</dbReference>
<feature type="compositionally biased region" description="Polar residues" evidence="4">
    <location>
        <begin position="31"/>
        <end position="48"/>
    </location>
</feature>
<organism evidence="6 7">
    <name type="scientific">Mizuhopecten yessoensis</name>
    <name type="common">Japanese scallop</name>
    <name type="synonym">Patinopecten yessoensis</name>
    <dbReference type="NCBI Taxonomy" id="6573"/>
    <lineage>
        <taxon>Eukaryota</taxon>
        <taxon>Metazoa</taxon>
        <taxon>Spiralia</taxon>
        <taxon>Lophotrochozoa</taxon>
        <taxon>Mollusca</taxon>
        <taxon>Bivalvia</taxon>
        <taxon>Autobranchia</taxon>
        <taxon>Pteriomorphia</taxon>
        <taxon>Pectinida</taxon>
        <taxon>Pectinoidea</taxon>
        <taxon>Pectinidae</taxon>
        <taxon>Mizuhopecten</taxon>
    </lineage>
</organism>
<dbReference type="Gene3D" id="3.40.50.1220">
    <property type="entry name" value="TPP-binding domain"/>
    <property type="match status" value="1"/>
</dbReference>
<feature type="binding site" evidence="3">
    <location>
        <position position="221"/>
    </location>
    <ligand>
        <name>Zn(2+)</name>
        <dbReference type="ChEBI" id="CHEBI:29105"/>
    </ligand>
</feature>
<accession>A0A210QUH7</accession>
<evidence type="ECO:0000313" key="7">
    <source>
        <dbReference type="Proteomes" id="UP000242188"/>
    </source>
</evidence>
<keyword evidence="7" id="KW-1185">Reference proteome</keyword>
<feature type="compositionally biased region" description="Polar residues" evidence="4">
    <location>
        <begin position="474"/>
        <end position="488"/>
    </location>
</feature>
<dbReference type="Gene3D" id="3.30.1600.10">
    <property type="entry name" value="SIR2/SIRT2 'Small Domain"/>
    <property type="match status" value="1"/>
</dbReference>
<reference evidence="6 7" key="1">
    <citation type="journal article" date="2017" name="Nat. Ecol. Evol.">
        <title>Scallop genome provides insights into evolution of bilaterian karyotype and development.</title>
        <authorList>
            <person name="Wang S."/>
            <person name="Zhang J."/>
            <person name="Jiao W."/>
            <person name="Li J."/>
            <person name="Xun X."/>
            <person name="Sun Y."/>
            <person name="Guo X."/>
            <person name="Huan P."/>
            <person name="Dong B."/>
            <person name="Zhang L."/>
            <person name="Hu X."/>
            <person name="Sun X."/>
            <person name="Wang J."/>
            <person name="Zhao C."/>
            <person name="Wang Y."/>
            <person name="Wang D."/>
            <person name="Huang X."/>
            <person name="Wang R."/>
            <person name="Lv J."/>
            <person name="Li Y."/>
            <person name="Zhang Z."/>
            <person name="Liu B."/>
            <person name="Lu W."/>
            <person name="Hui Y."/>
            <person name="Liang J."/>
            <person name="Zhou Z."/>
            <person name="Hou R."/>
            <person name="Li X."/>
            <person name="Liu Y."/>
            <person name="Li H."/>
            <person name="Ning X."/>
            <person name="Lin Y."/>
            <person name="Zhao L."/>
            <person name="Xing Q."/>
            <person name="Dou J."/>
            <person name="Li Y."/>
            <person name="Mao J."/>
            <person name="Guo H."/>
            <person name="Dou H."/>
            <person name="Li T."/>
            <person name="Mu C."/>
            <person name="Jiang W."/>
            <person name="Fu Q."/>
            <person name="Fu X."/>
            <person name="Miao Y."/>
            <person name="Liu J."/>
            <person name="Yu Q."/>
            <person name="Li R."/>
            <person name="Liao H."/>
            <person name="Li X."/>
            <person name="Kong Y."/>
            <person name="Jiang Z."/>
            <person name="Chourrout D."/>
            <person name="Li R."/>
            <person name="Bao Z."/>
        </authorList>
    </citation>
    <scope>NUCLEOTIDE SEQUENCE [LARGE SCALE GENOMIC DNA]</scope>
    <source>
        <strain evidence="6 7">PY_sf001</strain>
    </source>
</reference>
<dbReference type="AlphaFoldDB" id="A0A210QUH7"/>
<feature type="region of interest" description="Disordered" evidence="4">
    <location>
        <begin position="511"/>
        <end position="653"/>
    </location>
</feature>
<dbReference type="STRING" id="6573.A0A210QUH7"/>
<evidence type="ECO:0000256" key="2">
    <source>
        <dbReference type="ARBA" id="ARBA00023027"/>
    </source>
</evidence>
<dbReference type="InterPro" id="IPR029035">
    <property type="entry name" value="DHS-like_NAD/FAD-binding_dom"/>
</dbReference>
<evidence type="ECO:0000259" key="5">
    <source>
        <dbReference type="PROSITE" id="PS50305"/>
    </source>
</evidence>
<dbReference type="CDD" id="cd01408">
    <property type="entry name" value="SIRT1"/>
    <property type="match status" value="1"/>
</dbReference>
<dbReference type="InterPro" id="IPR026591">
    <property type="entry name" value="Sirtuin_cat_small_dom_sf"/>
</dbReference>
<dbReference type="InterPro" id="IPR026590">
    <property type="entry name" value="Ssirtuin_cat_dom"/>
</dbReference>
<dbReference type="OrthoDB" id="420264at2759"/>
<dbReference type="Proteomes" id="UP000242188">
    <property type="component" value="Unassembled WGS sequence"/>
</dbReference>
<feature type="domain" description="Deacetylase sirtuin-type" evidence="5">
    <location>
        <begin position="81"/>
        <end position="347"/>
    </location>
</feature>
<keyword evidence="3" id="KW-0479">Metal-binding</keyword>
<keyword evidence="2" id="KW-0520">NAD</keyword>
<feature type="compositionally biased region" description="Low complexity" evidence="4">
    <location>
        <begin position="558"/>
        <end position="580"/>
    </location>
</feature>
<proteinExistence type="predicted"/>
<feature type="binding site" evidence="3">
    <location>
        <position position="245"/>
    </location>
    <ligand>
        <name>Zn(2+)</name>
        <dbReference type="ChEBI" id="CHEBI:29105"/>
    </ligand>
</feature>
<feature type="compositionally biased region" description="Acidic residues" evidence="4">
    <location>
        <begin position="402"/>
        <end position="418"/>
    </location>
</feature>
<sequence length="743" mass="81994">MAAVGKVKVPHSLERPPSASTATGGHRTQIRAFQSNSSPVYKTQSDSNISDRMKGLSLKDRVNNKSPQKAGRSFMSTLGGAGNVHVKALNDVANLLKNDACKNVVVVAGAGISTPSGIPDFRTPGTGLYDNLKQYRIPYPEAIFDIDYFHHNPKPFFTLAKELYPSGKYRPNYIHYFVRLLHDKGMLLRMYTQNIDGLERLAGLPADKLVEAHGTFASATCTICGYLHEGSMVKDPVFQDRLPLCKRRGCPGIVKPDIVFFGEDLPQRFYFYLKDMLQADLVIIMGTSLGVQPFAGIVDTVRWTTPRVLFNMEAVGPFRNSKRSKDVFAEGDLIKNMQNFTEMVGWKTDIEDLIIKSEGVLKICDQEYLKNTAKRMMEFRRKKPPAPVRNTFFRARAMDSDSSSETESDDSSDSSSDDDLPRRRRNKNMAWNRTRKPTDYGKNGISNSIHSNGARRNGVPVDLRTKINNNNNNEGSRNYSTASAPNSTRIDKNVANGVTNSKVPAIMMRKKAGTPTGTSSNPGIKLESETGSVPNSTAGVSKKMQARIRRNTTNKLFGTKTPTGTSSGSKTPTNSGSKTPVHSNNNKDKRLRPLTGRGKFSPKPGAENNNKLTSENTKSVKQENSDVEAKENKAIVNDGKPPRPKKPPVTKELNSLNAKPYGFATPRKLPARPTVASNVIGGPKPQPPNFYQDILLGKTDTPKISYRHRLQPSNTYDARIFSYRGVISSSSEAESDSDSSDSR</sequence>
<dbReference type="GO" id="GO:0017136">
    <property type="term" value="F:histone deacetylase activity, NAD-dependent"/>
    <property type="evidence" value="ECO:0007669"/>
    <property type="project" value="TreeGrafter"/>
</dbReference>
<dbReference type="Pfam" id="PF02146">
    <property type="entry name" value="SIR2"/>
    <property type="match status" value="1"/>
</dbReference>
<evidence type="ECO:0000256" key="4">
    <source>
        <dbReference type="SAM" id="MobiDB-lite"/>
    </source>
</evidence>
<feature type="binding site" evidence="3">
    <location>
        <position position="250"/>
    </location>
    <ligand>
        <name>Zn(2+)</name>
        <dbReference type="ChEBI" id="CHEBI:29105"/>
    </ligand>
</feature>
<evidence type="ECO:0000256" key="3">
    <source>
        <dbReference type="PROSITE-ProRule" id="PRU00236"/>
    </source>
</evidence>
<dbReference type="SUPFAM" id="SSF52467">
    <property type="entry name" value="DHS-like NAD/FAD-binding domain"/>
    <property type="match status" value="1"/>
</dbReference>
<dbReference type="InterPro" id="IPR050134">
    <property type="entry name" value="NAD-dep_sirtuin_deacylases"/>
</dbReference>
<protein>
    <submittedName>
        <fullName evidence="6">NAD-dependent protein deacetylase sirtuin-3, mitochondrial</fullName>
    </submittedName>
</protein>
<comment type="caution">
    <text evidence="6">The sequence shown here is derived from an EMBL/GenBank/DDBJ whole genome shotgun (WGS) entry which is preliminary data.</text>
</comment>
<feature type="compositionally biased region" description="Polar residues" evidence="4">
    <location>
        <begin position="607"/>
        <end position="617"/>
    </location>
</feature>
<dbReference type="PANTHER" id="PTHR11085:SF7">
    <property type="entry name" value="NAD-DEPENDENT PROTEIN DEACETYLASE"/>
    <property type="match status" value="1"/>
</dbReference>
<keyword evidence="3" id="KW-0862">Zinc</keyword>
<feature type="compositionally biased region" description="Basic and acidic residues" evidence="4">
    <location>
        <begin position="618"/>
        <end position="633"/>
    </location>
</feature>
<dbReference type="EMBL" id="NEDP02001812">
    <property type="protein sequence ID" value="OWF52356.1"/>
    <property type="molecule type" value="Genomic_DNA"/>
</dbReference>
<evidence type="ECO:0000256" key="1">
    <source>
        <dbReference type="ARBA" id="ARBA00022679"/>
    </source>
</evidence>